<gene>
    <name evidence="2" type="ORF">GA0061099_10658</name>
</gene>
<evidence type="ECO:0000313" key="3">
    <source>
        <dbReference type="Proteomes" id="UP000183174"/>
    </source>
</evidence>
<feature type="region of interest" description="Disordered" evidence="1">
    <location>
        <begin position="76"/>
        <end position="111"/>
    </location>
</feature>
<accession>A0A1C3XMS0</accession>
<dbReference type="RefSeq" id="WP_074448659.1">
    <property type="nucleotide sequence ID" value="NZ_FMAE01000065.1"/>
</dbReference>
<feature type="compositionally biased region" description="Basic and acidic residues" evidence="1">
    <location>
        <begin position="76"/>
        <end position="94"/>
    </location>
</feature>
<sequence>MISSGAYACIERDTRIAYGTISPTPRGAMVAWLERYARLPVPSWADDESIEDMFRAASDNRGGFAKIAFVTVTHDPNGEKQTDVQELDKNDVRRANRALPKRMGGSDWKVG</sequence>
<name>A0A1C3XMS0_9BRAD</name>
<dbReference type="Proteomes" id="UP000183174">
    <property type="component" value="Unassembled WGS sequence"/>
</dbReference>
<evidence type="ECO:0000256" key="1">
    <source>
        <dbReference type="SAM" id="MobiDB-lite"/>
    </source>
</evidence>
<dbReference type="EMBL" id="FMAE01000065">
    <property type="protein sequence ID" value="SCB53455.1"/>
    <property type="molecule type" value="Genomic_DNA"/>
</dbReference>
<evidence type="ECO:0000313" key="2">
    <source>
        <dbReference type="EMBL" id="SCB53455.1"/>
    </source>
</evidence>
<dbReference type="AlphaFoldDB" id="A0A1C3XMS0"/>
<proteinExistence type="predicted"/>
<protein>
    <submittedName>
        <fullName evidence="2">Uncharacterized protein</fullName>
    </submittedName>
</protein>
<organism evidence="2 3">
    <name type="scientific">Bradyrhizobium yuanmingense</name>
    <dbReference type="NCBI Taxonomy" id="108015"/>
    <lineage>
        <taxon>Bacteria</taxon>
        <taxon>Pseudomonadati</taxon>
        <taxon>Pseudomonadota</taxon>
        <taxon>Alphaproteobacteria</taxon>
        <taxon>Hyphomicrobiales</taxon>
        <taxon>Nitrobacteraceae</taxon>
        <taxon>Bradyrhizobium</taxon>
    </lineage>
</organism>
<reference evidence="2 3" key="1">
    <citation type="submission" date="2016-08" db="EMBL/GenBank/DDBJ databases">
        <authorList>
            <person name="Seilhamer J.J."/>
        </authorList>
    </citation>
    <scope>NUCLEOTIDE SEQUENCE [LARGE SCALE GENOMIC DNA]</scope>
    <source>
        <strain evidence="2 3">CCBAU 10071</strain>
    </source>
</reference>